<protein>
    <submittedName>
        <fullName evidence="2">Uncharacterized protein</fullName>
    </submittedName>
</protein>
<evidence type="ECO:0000313" key="2">
    <source>
        <dbReference type="EMBL" id="RCN34097.1"/>
    </source>
</evidence>
<feature type="transmembrane region" description="Helical" evidence="1">
    <location>
        <begin position="16"/>
        <end position="34"/>
    </location>
</feature>
<dbReference type="EMBL" id="JOJR01000825">
    <property type="protein sequence ID" value="RCN34097.1"/>
    <property type="molecule type" value="Genomic_DNA"/>
</dbReference>
<sequence length="109" mass="12925">MGHAWRVGSVWCNQRIYIGLLLFSTITWMFMSFYRFNKTTLPTFFEENKKCLETRTDGLIAEQLWLSFHTIVNECSSKNYLVYRRHPNEELDVDHVVANAELKSPINVY</sequence>
<keyword evidence="1" id="KW-1133">Transmembrane helix</keyword>
<organism evidence="2 3">
    <name type="scientific">Ancylostoma caninum</name>
    <name type="common">Dog hookworm</name>
    <dbReference type="NCBI Taxonomy" id="29170"/>
    <lineage>
        <taxon>Eukaryota</taxon>
        <taxon>Metazoa</taxon>
        <taxon>Ecdysozoa</taxon>
        <taxon>Nematoda</taxon>
        <taxon>Chromadorea</taxon>
        <taxon>Rhabditida</taxon>
        <taxon>Rhabditina</taxon>
        <taxon>Rhabditomorpha</taxon>
        <taxon>Strongyloidea</taxon>
        <taxon>Ancylostomatidae</taxon>
        <taxon>Ancylostomatinae</taxon>
        <taxon>Ancylostoma</taxon>
    </lineage>
</organism>
<dbReference type="OrthoDB" id="10507454at2759"/>
<dbReference type="AlphaFoldDB" id="A0A368FV08"/>
<keyword evidence="3" id="KW-1185">Reference proteome</keyword>
<evidence type="ECO:0000256" key="1">
    <source>
        <dbReference type="SAM" id="Phobius"/>
    </source>
</evidence>
<keyword evidence="1" id="KW-0472">Membrane</keyword>
<proteinExistence type="predicted"/>
<comment type="caution">
    <text evidence="2">The sequence shown here is derived from an EMBL/GenBank/DDBJ whole genome shotgun (WGS) entry which is preliminary data.</text>
</comment>
<dbReference type="Proteomes" id="UP000252519">
    <property type="component" value="Unassembled WGS sequence"/>
</dbReference>
<gene>
    <name evidence="2" type="ORF">ANCCAN_20074</name>
</gene>
<accession>A0A368FV08</accession>
<name>A0A368FV08_ANCCA</name>
<reference evidence="2 3" key="1">
    <citation type="submission" date="2014-10" db="EMBL/GenBank/DDBJ databases">
        <title>Draft genome of the hookworm Ancylostoma caninum.</title>
        <authorList>
            <person name="Mitreva M."/>
        </authorList>
    </citation>
    <scope>NUCLEOTIDE SEQUENCE [LARGE SCALE GENOMIC DNA]</scope>
    <source>
        <strain evidence="2 3">Baltimore</strain>
    </source>
</reference>
<keyword evidence="1" id="KW-0812">Transmembrane</keyword>
<evidence type="ECO:0000313" key="3">
    <source>
        <dbReference type="Proteomes" id="UP000252519"/>
    </source>
</evidence>